<organism evidence="3 4">
    <name type="scientific">Hydnum rufescens UP504</name>
    <dbReference type="NCBI Taxonomy" id="1448309"/>
    <lineage>
        <taxon>Eukaryota</taxon>
        <taxon>Fungi</taxon>
        <taxon>Dikarya</taxon>
        <taxon>Basidiomycota</taxon>
        <taxon>Agaricomycotina</taxon>
        <taxon>Agaricomycetes</taxon>
        <taxon>Cantharellales</taxon>
        <taxon>Hydnaceae</taxon>
        <taxon>Hydnum</taxon>
    </lineage>
</organism>
<dbReference type="GO" id="GO:0003735">
    <property type="term" value="F:structural constituent of ribosome"/>
    <property type="evidence" value="ECO:0007669"/>
    <property type="project" value="InterPro"/>
</dbReference>
<gene>
    <name evidence="3" type="ORF">BS47DRAFT_1323250</name>
</gene>
<name>A0A9P6BBE3_9AGAM</name>
<proteinExistence type="predicted"/>
<comment type="caution">
    <text evidence="3">The sequence shown here is derived from an EMBL/GenBank/DDBJ whole genome shotgun (WGS) entry which is preliminary data.</text>
</comment>
<dbReference type="PANTHER" id="PTHR13490">
    <property type="entry name" value="MITOCHONDRIAL 28S RIBOSOMAL PROTEIN S28"/>
    <property type="match status" value="1"/>
</dbReference>
<keyword evidence="4" id="KW-1185">Reference proteome</keyword>
<dbReference type="GO" id="GO:0005763">
    <property type="term" value="C:mitochondrial small ribosomal subunit"/>
    <property type="evidence" value="ECO:0007669"/>
    <property type="project" value="TreeGrafter"/>
</dbReference>
<feature type="domain" description="Small ribosomal subunit protein mS35 mitochondrial conserved" evidence="2">
    <location>
        <begin position="51"/>
        <end position="220"/>
    </location>
</feature>
<dbReference type="OrthoDB" id="283424at2759"/>
<dbReference type="Proteomes" id="UP000886523">
    <property type="component" value="Unassembled WGS sequence"/>
</dbReference>
<evidence type="ECO:0000313" key="4">
    <source>
        <dbReference type="Proteomes" id="UP000886523"/>
    </source>
</evidence>
<reference evidence="3" key="1">
    <citation type="journal article" date="2020" name="Nat. Commun.">
        <title>Large-scale genome sequencing of mycorrhizal fungi provides insights into the early evolution of symbiotic traits.</title>
        <authorList>
            <person name="Miyauchi S."/>
            <person name="Kiss E."/>
            <person name="Kuo A."/>
            <person name="Drula E."/>
            <person name="Kohler A."/>
            <person name="Sanchez-Garcia M."/>
            <person name="Morin E."/>
            <person name="Andreopoulos B."/>
            <person name="Barry K.W."/>
            <person name="Bonito G."/>
            <person name="Buee M."/>
            <person name="Carver A."/>
            <person name="Chen C."/>
            <person name="Cichocki N."/>
            <person name="Clum A."/>
            <person name="Culley D."/>
            <person name="Crous P.W."/>
            <person name="Fauchery L."/>
            <person name="Girlanda M."/>
            <person name="Hayes R.D."/>
            <person name="Keri Z."/>
            <person name="LaButti K."/>
            <person name="Lipzen A."/>
            <person name="Lombard V."/>
            <person name="Magnuson J."/>
            <person name="Maillard F."/>
            <person name="Murat C."/>
            <person name="Nolan M."/>
            <person name="Ohm R.A."/>
            <person name="Pangilinan J."/>
            <person name="Pereira M.F."/>
            <person name="Perotto S."/>
            <person name="Peter M."/>
            <person name="Pfister S."/>
            <person name="Riley R."/>
            <person name="Sitrit Y."/>
            <person name="Stielow J.B."/>
            <person name="Szollosi G."/>
            <person name="Zifcakova L."/>
            <person name="Stursova M."/>
            <person name="Spatafora J.W."/>
            <person name="Tedersoo L."/>
            <person name="Vaario L.M."/>
            <person name="Yamada A."/>
            <person name="Yan M."/>
            <person name="Wang P."/>
            <person name="Xu J."/>
            <person name="Bruns T."/>
            <person name="Baldrian P."/>
            <person name="Vilgalys R."/>
            <person name="Dunand C."/>
            <person name="Henrissat B."/>
            <person name="Grigoriev I.V."/>
            <person name="Hibbett D."/>
            <person name="Nagy L.G."/>
            <person name="Martin F.M."/>
        </authorList>
    </citation>
    <scope>NUCLEOTIDE SEQUENCE</scope>
    <source>
        <strain evidence="3">UP504</strain>
    </source>
</reference>
<evidence type="ECO:0000259" key="2">
    <source>
        <dbReference type="Pfam" id="PF10213"/>
    </source>
</evidence>
<protein>
    <recommendedName>
        <fullName evidence="2">Small ribosomal subunit protein mS35 mitochondrial conserved domain-containing protein</fullName>
    </recommendedName>
</protein>
<sequence length="264" mass="30030">MLLDDDDDIPPFEDDDATSVGHFLLRDRRRVLKYLRLIELEVPLLAAFRKPFVPPSLFQEPIILRSLSYGGETHPATKKAVLVAPVSRLGLENPQAIRKFKLLAGVRWSPDAPLDAGLSPQEVSTLRQRKILESGHNGHGFFKISHEGFPELQMNLKWCSDTLENLISEAKNPHDYFSDVPLDTRYSEARARRQHKGDHLVHPGPRAWHRPTLRDFPKEWLPTKAQMRRIAPAVAQRRVAEARRPAGGAQTLWSHEGQYDVPAE</sequence>
<evidence type="ECO:0000313" key="3">
    <source>
        <dbReference type="EMBL" id="KAF9521178.1"/>
    </source>
</evidence>
<dbReference type="EMBL" id="MU128909">
    <property type="protein sequence ID" value="KAF9521178.1"/>
    <property type="molecule type" value="Genomic_DNA"/>
</dbReference>
<dbReference type="GO" id="GO:0032543">
    <property type="term" value="P:mitochondrial translation"/>
    <property type="evidence" value="ECO:0007669"/>
    <property type="project" value="InterPro"/>
</dbReference>
<dbReference type="InterPro" id="IPR039848">
    <property type="entry name" value="Ribosomal_mS35_mt"/>
</dbReference>
<dbReference type="Pfam" id="PF10213">
    <property type="entry name" value="MRP-S28"/>
    <property type="match status" value="1"/>
</dbReference>
<dbReference type="InterPro" id="IPR019349">
    <property type="entry name" value="Ribosomal_mS35_mit"/>
</dbReference>
<evidence type="ECO:0000256" key="1">
    <source>
        <dbReference type="SAM" id="MobiDB-lite"/>
    </source>
</evidence>
<feature type="region of interest" description="Disordered" evidence="1">
    <location>
        <begin position="241"/>
        <end position="264"/>
    </location>
</feature>
<dbReference type="PANTHER" id="PTHR13490:SF0">
    <property type="entry name" value="SMALL RIBOSOMAL SUBUNIT PROTEIN MS35"/>
    <property type="match status" value="1"/>
</dbReference>
<dbReference type="AlphaFoldDB" id="A0A9P6BBE3"/>
<accession>A0A9P6BBE3</accession>